<dbReference type="AlphaFoldDB" id="A0A2P5WGG0"/>
<reference evidence="2 3" key="1">
    <citation type="submission" date="2015-01" db="EMBL/GenBank/DDBJ databases">
        <title>Genome of allotetraploid Gossypium barbadense reveals genomic plasticity and fiber elongation in cotton evolution.</title>
        <authorList>
            <person name="Chen X."/>
            <person name="Liu X."/>
            <person name="Zhao B."/>
            <person name="Zheng H."/>
            <person name="Hu Y."/>
            <person name="Lu G."/>
            <person name="Yang C."/>
            <person name="Chen J."/>
            <person name="Shan C."/>
            <person name="Zhang L."/>
            <person name="Zhou Y."/>
            <person name="Wang L."/>
            <person name="Guo W."/>
            <person name="Bai Y."/>
            <person name="Ruan J."/>
            <person name="Shangguan X."/>
            <person name="Mao Y."/>
            <person name="Jiang J."/>
            <person name="Zhu Y."/>
            <person name="Lei J."/>
            <person name="Kang H."/>
            <person name="Chen S."/>
            <person name="He X."/>
            <person name="Wang R."/>
            <person name="Wang Y."/>
            <person name="Chen J."/>
            <person name="Wang L."/>
            <person name="Yu S."/>
            <person name="Wang B."/>
            <person name="Wei J."/>
            <person name="Song S."/>
            <person name="Lu X."/>
            <person name="Gao Z."/>
            <person name="Gu W."/>
            <person name="Deng X."/>
            <person name="Ma D."/>
            <person name="Wang S."/>
            <person name="Liang W."/>
            <person name="Fang L."/>
            <person name="Cai C."/>
            <person name="Zhu X."/>
            <person name="Zhou B."/>
            <person name="Zhang Y."/>
            <person name="Chen Z."/>
            <person name="Xu S."/>
            <person name="Zhu R."/>
            <person name="Wang S."/>
            <person name="Zhang T."/>
            <person name="Zhao G."/>
        </authorList>
    </citation>
    <scope>NUCLEOTIDE SEQUENCE [LARGE SCALE GENOMIC DNA]</scope>
    <source>
        <strain evidence="3">cv. Xinhai21</strain>
        <tissue evidence="2">Leaf</tissue>
    </source>
</reference>
<feature type="region of interest" description="Disordered" evidence="1">
    <location>
        <begin position="63"/>
        <end position="84"/>
    </location>
</feature>
<name>A0A2P5WGG0_GOSBA</name>
<evidence type="ECO:0000313" key="3">
    <source>
        <dbReference type="Proteomes" id="UP000239757"/>
    </source>
</evidence>
<dbReference type="Proteomes" id="UP000239757">
    <property type="component" value="Unassembled WGS sequence"/>
</dbReference>
<dbReference type="EMBL" id="KZ667717">
    <property type="protein sequence ID" value="PPR90146.1"/>
    <property type="molecule type" value="Genomic_DNA"/>
</dbReference>
<feature type="compositionally biased region" description="Polar residues" evidence="1">
    <location>
        <begin position="27"/>
        <end position="43"/>
    </location>
</feature>
<accession>A0A2P5WGG0</accession>
<organism evidence="2 3">
    <name type="scientific">Gossypium barbadense</name>
    <name type="common">Sea Island cotton</name>
    <name type="synonym">Hibiscus barbadensis</name>
    <dbReference type="NCBI Taxonomy" id="3634"/>
    <lineage>
        <taxon>Eukaryota</taxon>
        <taxon>Viridiplantae</taxon>
        <taxon>Streptophyta</taxon>
        <taxon>Embryophyta</taxon>
        <taxon>Tracheophyta</taxon>
        <taxon>Spermatophyta</taxon>
        <taxon>Magnoliopsida</taxon>
        <taxon>eudicotyledons</taxon>
        <taxon>Gunneridae</taxon>
        <taxon>Pentapetalae</taxon>
        <taxon>rosids</taxon>
        <taxon>malvids</taxon>
        <taxon>Malvales</taxon>
        <taxon>Malvaceae</taxon>
        <taxon>Malvoideae</taxon>
        <taxon>Gossypium</taxon>
    </lineage>
</organism>
<evidence type="ECO:0000313" key="2">
    <source>
        <dbReference type="EMBL" id="PPR90146.1"/>
    </source>
</evidence>
<proteinExistence type="predicted"/>
<gene>
    <name evidence="2" type="ORF">GOBAR_AA30538</name>
</gene>
<feature type="compositionally biased region" description="Basic and acidic residues" evidence="1">
    <location>
        <begin position="66"/>
        <end position="75"/>
    </location>
</feature>
<protein>
    <submittedName>
        <fullName evidence="2">Uncharacterized protein</fullName>
    </submittedName>
</protein>
<feature type="region of interest" description="Disordered" evidence="1">
    <location>
        <begin position="1"/>
        <end position="47"/>
    </location>
</feature>
<evidence type="ECO:0000256" key="1">
    <source>
        <dbReference type="SAM" id="MobiDB-lite"/>
    </source>
</evidence>
<sequence length="149" mass="17618">MEQINAITIQDEEGLVAPKPKQRQETVETISKNAYEPCSNNNKGPIYKERRLQIEELDEWQTQKLRTPDKSKLSQDKLNTSPNQLKVGDKYFPIWYSRGMRSVNSSHHFDHIEERIFRTTRPGTRACPRLYTYYKMQHGRVKTGQKFFP</sequence>